<feature type="binding site" evidence="6">
    <location>
        <position position="384"/>
    </location>
    <ligand>
        <name>Zn(2+)</name>
        <dbReference type="ChEBI" id="CHEBI:29105"/>
        <label>1</label>
    </ligand>
</feature>
<dbReference type="PRINTS" id="PR00387">
    <property type="entry name" value="PDIESTERASE1"/>
</dbReference>
<dbReference type="InterPro" id="IPR023088">
    <property type="entry name" value="PDEase"/>
</dbReference>
<dbReference type="Pfam" id="PF00233">
    <property type="entry name" value="PDEase_I"/>
    <property type="match status" value="1"/>
</dbReference>
<comment type="similarity">
    <text evidence="7">Belongs to the cyclic nucleotide phosphodiesterase family.</text>
</comment>
<dbReference type="Proteomes" id="UP000317494">
    <property type="component" value="Unassembled WGS sequence"/>
</dbReference>
<feature type="binding site" evidence="5">
    <location>
        <position position="384"/>
    </location>
    <ligand>
        <name>AMP</name>
        <dbReference type="ChEBI" id="CHEBI:456215"/>
    </ligand>
</feature>
<feature type="domain" description="PDEase" evidence="8">
    <location>
        <begin position="158"/>
        <end position="515"/>
    </location>
</feature>
<protein>
    <recommendedName>
        <fullName evidence="7">Phosphodiesterase</fullName>
        <ecNumber evidence="7">3.1.4.-</ecNumber>
    </recommendedName>
</protein>
<keyword evidence="2 6" id="KW-0479">Metal-binding</keyword>
<dbReference type="CDD" id="cd00077">
    <property type="entry name" value="HDc"/>
    <property type="match status" value="1"/>
</dbReference>
<dbReference type="PROSITE" id="PS51845">
    <property type="entry name" value="PDEASE_I_2"/>
    <property type="match status" value="1"/>
</dbReference>
<evidence type="ECO:0000256" key="6">
    <source>
        <dbReference type="PIRSR" id="PIRSR623088-3"/>
    </source>
</evidence>
<evidence type="ECO:0000256" key="3">
    <source>
        <dbReference type="ARBA" id="ARBA00022801"/>
    </source>
</evidence>
<feature type="binding site" evidence="6">
    <location>
        <position position="275"/>
    </location>
    <ligand>
        <name>Zn(2+)</name>
        <dbReference type="ChEBI" id="CHEBI:29105"/>
        <label>1</label>
    </ligand>
</feature>
<dbReference type="InterPro" id="IPR036971">
    <property type="entry name" value="PDEase_catalytic_dom_sf"/>
</dbReference>
<dbReference type="PROSITE" id="PS00126">
    <property type="entry name" value="PDEASE_I_1"/>
    <property type="match status" value="1"/>
</dbReference>
<dbReference type="AlphaFoldDB" id="A0A507DEP4"/>
<keyword evidence="1" id="KW-0140">cGMP</keyword>
<evidence type="ECO:0000256" key="7">
    <source>
        <dbReference type="RuleBase" id="RU363067"/>
    </source>
</evidence>
<feature type="binding site" evidence="6">
    <location>
        <position position="275"/>
    </location>
    <ligand>
        <name>Zn(2+)</name>
        <dbReference type="ChEBI" id="CHEBI:29105"/>
        <label>2</label>
    </ligand>
</feature>
<evidence type="ECO:0000256" key="2">
    <source>
        <dbReference type="ARBA" id="ARBA00022723"/>
    </source>
</evidence>
<dbReference type="SMART" id="SM00471">
    <property type="entry name" value="HDc"/>
    <property type="match status" value="1"/>
</dbReference>
<dbReference type="GO" id="GO:0004114">
    <property type="term" value="F:3',5'-cyclic-nucleotide phosphodiesterase activity"/>
    <property type="evidence" value="ECO:0007669"/>
    <property type="project" value="InterPro"/>
</dbReference>
<comment type="cofactor">
    <cofactor evidence="7">
        <name>a divalent metal cation</name>
        <dbReference type="ChEBI" id="CHEBI:60240"/>
    </cofactor>
    <text evidence="7">Binds 2 divalent metal cations per subunit. Site 1 may preferentially bind zinc ions, while site 2 has a preference for magnesium and/or manganese ions.</text>
</comment>
<dbReference type="EMBL" id="QEAN01000075">
    <property type="protein sequence ID" value="TPX49891.1"/>
    <property type="molecule type" value="Genomic_DNA"/>
</dbReference>
<feature type="binding site" evidence="5">
    <location>
        <position position="435"/>
    </location>
    <ligand>
        <name>AMP</name>
        <dbReference type="ChEBI" id="CHEBI:456215"/>
    </ligand>
</feature>
<feature type="binding site" evidence="5">
    <location>
        <begin position="234"/>
        <end position="238"/>
    </location>
    <ligand>
        <name>AMP</name>
        <dbReference type="ChEBI" id="CHEBI:456215"/>
    </ligand>
</feature>
<dbReference type="SUPFAM" id="SSF109604">
    <property type="entry name" value="HD-domain/PDEase-like"/>
    <property type="match status" value="1"/>
</dbReference>
<dbReference type="VEuPathDB" id="FungiDB:SeMB42_g02439"/>
<gene>
    <name evidence="9" type="ORF">SeMB42_g02439</name>
</gene>
<dbReference type="GO" id="GO:0007165">
    <property type="term" value="P:signal transduction"/>
    <property type="evidence" value="ECO:0007669"/>
    <property type="project" value="InterPro"/>
</dbReference>
<feature type="binding site" evidence="5">
    <location>
        <position position="275"/>
    </location>
    <ligand>
        <name>AMP</name>
        <dbReference type="ChEBI" id="CHEBI:456215"/>
    </ligand>
</feature>
<accession>A0A507DEP4</accession>
<keyword evidence="3 7" id="KW-0378">Hydrolase</keyword>
<dbReference type="PANTHER" id="PTHR11347">
    <property type="entry name" value="CYCLIC NUCLEOTIDE PHOSPHODIESTERASE"/>
    <property type="match status" value="1"/>
</dbReference>
<feature type="active site" description="Proton donor" evidence="4">
    <location>
        <position position="234"/>
    </location>
</feature>
<dbReference type="Gene3D" id="1.10.1300.10">
    <property type="entry name" value="3'5'-cyclic nucleotide phosphodiesterase, catalytic domain"/>
    <property type="match status" value="1"/>
</dbReference>
<sequence>MAALTTRKVYLRVVNSHKDEAVELPANISDEDARSLLLSAADTTPEAATHVRLSRSSDNSVLAINRYLPANDPTDRYCLDVKQGVKDNRADSLSSQFADLLASNLALKDVTDMKNSLSAICRKLYDVDKTIAVAAATTPATLTSKTTARIAVQRLSKLDPHYTAAPKYLLSDETRAYLKQPSFDNWVWDENEIAVLLEHIFEDLGLIHDFAIERTVLRRFLIAIKDNYNHNPFHNFRHCFCVTQMMYAIVHTTGAIRQLKPIDRLVLTVACIGHDLDHPGYNNAYQINAKTELAIVYNDQSPLENHHCAMLFTILRNPETDIFKNIPDATYRDARKTIIKCILATDMAKHGEILAQFKKASDAFSYDDVEHKTLLLQMIVKCSDISNEVRPADVAEPWVDCLLQEFFSQSDREKAEGLPTAPFMDREKVTKSGAQVGKGSARDGRTNRDAHQREFDLLQGSGGQGGGCESRPDKVSYLSTIGVVYECGFNFIDIFIDTTSLLACLASCLLHFGTE</sequence>
<proteinExistence type="inferred from homology"/>
<dbReference type="EC" id="3.1.4.-" evidence="7"/>
<evidence type="ECO:0000256" key="1">
    <source>
        <dbReference type="ARBA" id="ARBA00022535"/>
    </source>
</evidence>
<evidence type="ECO:0000256" key="4">
    <source>
        <dbReference type="PIRSR" id="PIRSR623088-1"/>
    </source>
</evidence>
<feature type="binding site" evidence="6">
    <location>
        <position position="274"/>
    </location>
    <ligand>
        <name>Zn(2+)</name>
        <dbReference type="ChEBI" id="CHEBI:29105"/>
        <label>1</label>
    </ligand>
</feature>
<dbReference type="InterPro" id="IPR002073">
    <property type="entry name" value="PDEase_catalytic_dom"/>
</dbReference>
<name>A0A507DEP4_9FUNG</name>
<dbReference type="InterPro" id="IPR023174">
    <property type="entry name" value="PDEase_CS"/>
</dbReference>
<comment type="caution">
    <text evidence="9">The sequence shown here is derived from an EMBL/GenBank/DDBJ whole genome shotgun (WGS) entry which is preliminary data.</text>
</comment>
<organism evidence="9 10">
    <name type="scientific">Synchytrium endobioticum</name>
    <dbReference type="NCBI Taxonomy" id="286115"/>
    <lineage>
        <taxon>Eukaryota</taxon>
        <taxon>Fungi</taxon>
        <taxon>Fungi incertae sedis</taxon>
        <taxon>Chytridiomycota</taxon>
        <taxon>Chytridiomycota incertae sedis</taxon>
        <taxon>Chytridiomycetes</taxon>
        <taxon>Synchytriales</taxon>
        <taxon>Synchytriaceae</taxon>
        <taxon>Synchytrium</taxon>
    </lineage>
</organism>
<evidence type="ECO:0000259" key="8">
    <source>
        <dbReference type="PROSITE" id="PS51845"/>
    </source>
</evidence>
<feature type="binding site" evidence="6">
    <location>
        <position position="238"/>
    </location>
    <ligand>
        <name>Zn(2+)</name>
        <dbReference type="ChEBI" id="CHEBI:29105"/>
        <label>1</label>
    </ligand>
</feature>
<dbReference type="InterPro" id="IPR003607">
    <property type="entry name" value="HD/PDEase_dom"/>
</dbReference>
<dbReference type="GO" id="GO:0046872">
    <property type="term" value="F:metal ion binding"/>
    <property type="evidence" value="ECO:0007669"/>
    <property type="project" value="UniProtKB-KW"/>
</dbReference>
<keyword evidence="10" id="KW-1185">Reference proteome</keyword>
<evidence type="ECO:0000313" key="9">
    <source>
        <dbReference type="EMBL" id="TPX49891.1"/>
    </source>
</evidence>
<evidence type="ECO:0000313" key="10">
    <source>
        <dbReference type="Proteomes" id="UP000317494"/>
    </source>
</evidence>
<dbReference type="FunFam" id="1.10.1300.10:FF:000006">
    <property type="entry name" value="Phosphodiesterase 9A"/>
    <property type="match status" value="1"/>
</dbReference>
<evidence type="ECO:0000256" key="5">
    <source>
        <dbReference type="PIRSR" id="PIRSR623088-2"/>
    </source>
</evidence>
<reference evidence="9 10" key="1">
    <citation type="journal article" date="2019" name="Sci. Rep.">
        <title>Comparative genomics of chytrid fungi reveal insights into the obligate biotrophic and pathogenic lifestyle of Synchytrium endobioticum.</title>
        <authorList>
            <person name="van de Vossenberg B.T.L.H."/>
            <person name="Warris S."/>
            <person name="Nguyen H.D.T."/>
            <person name="van Gent-Pelzer M.P.E."/>
            <person name="Joly D.L."/>
            <person name="van de Geest H.C."/>
            <person name="Bonants P.J.M."/>
            <person name="Smith D.S."/>
            <person name="Levesque C.A."/>
            <person name="van der Lee T.A.J."/>
        </authorList>
    </citation>
    <scope>NUCLEOTIDE SEQUENCE [LARGE SCALE GENOMIC DNA]</scope>
    <source>
        <strain evidence="9 10">MB42</strain>
    </source>
</reference>
<dbReference type="STRING" id="286115.A0A507DEP4"/>